<dbReference type="GO" id="GO:0009116">
    <property type="term" value="P:nucleoside metabolic process"/>
    <property type="evidence" value="ECO:0007669"/>
    <property type="project" value="InterPro"/>
</dbReference>
<dbReference type="GO" id="GO:0003824">
    <property type="term" value="F:catalytic activity"/>
    <property type="evidence" value="ECO:0007669"/>
    <property type="project" value="InterPro"/>
</dbReference>
<evidence type="ECO:0000313" key="3">
    <source>
        <dbReference type="Proteomes" id="UP000030672"/>
    </source>
</evidence>
<dbReference type="AlphaFoldDB" id="A0A074W8A8"/>
<sequence>MKAAGLMNPLPCLVIRGICDYSDSHKNTEWQGFAAMTAANVVKALLGKLKGYMNHANKVKASLLLRSILVLNNFAFLFVLLDKVWPR</sequence>
<organism evidence="2 3">
    <name type="scientific">Aureobasidium melanogenum (strain CBS 110374)</name>
    <name type="common">Aureobasidium pullulans var. melanogenum</name>
    <dbReference type="NCBI Taxonomy" id="1043003"/>
    <lineage>
        <taxon>Eukaryota</taxon>
        <taxon>Fungi</taxon>
        <taxon>Dikarya</taxon>
        <taxon>Ascomycota</taxon>
        <taxon>Pezizomycotina</taxon>
        <taxon>Dothideomycetes</taxon>
        <taxon>Dothideomycetidae</taxon>
        <taxon>Dothideales</taxon>
        <taxon>Saccotheciaceae</taxon>
        <taxon>Aureobasidium</taxon>
    </lineage>
</organism>
<feature type="transmembrane region" description="Helical" evidence="1">
    <location>
        <begin position="63"/>
        <end position="81"/>
    </location>
</feature>
<evidence type="ECO:0000313" key="2">
    <source>
        <dbReference type="EMBL" id="KEQ66132.1"/>
    </source>
</evidence>
<dbReference type="EMBL" id="KL584826">
    <property type="protein sequence ID" value="KEQ66132.1"/>
    <property type="molecule type" value="Genomic_DNA"/>
</dbReference>
<keyword evidence="1" id="KW-0812">Transmembrane</keyword>
<protein>
    <recommendedName>
        <fullName evidence="4">Nucleoside phosphorylase domain-containing protein</fullName>
    </recommendedName>
</protein>
<accession>A0A074W8A8</accession>
<keyword evidence="1" id="KW-0472">Membrane</keyword>
<dbReference type="InterPro" id="IPR035994">
    <property type="entry name" value="Nucleoside_phosphorylase_sf"/>
</dbReference>
<dbReference type="InterPro" id="IPR053137">
    <property type="entry name" value="NLR-like"/>
</dbReference>
<dbReference type="Gene3D" id="3.40.50.1580">
    <property type="entry name" value="Nucleoside phosphorylase domain"/>
    <property type="match status" value="1"/>
</dbReference>
<reference evidence="2 3" key="1">
    <citation type="journal article" date="2014" name="BMC Genomics">
        <title>Genome sequencing of four Aureobasidium pullulans varieties: biotechnological potential, stress tolerance, and description of new species.</title>
        <authorList>
            <person name="Gostin Ar C."/>
            <person name="Ohm R.A."/>
            <person name="Kogej T."/>
            <person name="Sonjak S."/>
            <person name="Turk M."/>
            <person name="Zajc J."/>
            <person name="Zalar P."/>
            <person name="Grube M."/>
            <person name="Sun H."/>
            <person name="Han J."/>
            <person name="Sharma A."/>
            <person name="Chiniquy J."/>
            <person name="Ngan C.Y."/>
            <person name="Lipzen A."/>
            <person name="Barry K."/>
            <person name="Grigoriev I.V."/>
            <person name="Gunde-Cimerman N."/>
        </authorList>
    </citation>
    <scope>NUCLEOTIDE SEQUENCE [LARGE SCALE GENOMIC DNA]</scope>
    <source>
        <strain evidence="2 3">CBS 110374</strain>
    </source>
</reference>
<dbReference type="SUPFAM" id="SSF53167">
    <property type="entry name" value="Purine and uridine phosphorylases"/>
    <property type="match status" value="1"/>
</dbReference>
<dbReference type="Proteomes" id="UP000030672">
    <property type="component" value="Unassembled WGS sequence"/>
</dbReference>
<evidence type="ECO:0008006" key="4">
    <source>
        <dbReference type="Google" id="ProtNLM"/>
    </source>
</evidence>
<dbReference type="PANTHER" id="PTHR46082">
    <property type="entry name" value="ATP/GTP-BINDING PROTEIN-RELATED"/>
    <property type="match status" value="1"/>
</dbReference>
<proteinExistence type="predicted"/>
<dbReference type="STRING" id="1043003.A0A074W8A8"/>
<keyword evidence="1" id="KW-1133">Transmembrane helix</keyword>
<dbReference type="HOGENOM" id="CLU_2482985_0_0_1"/>
<keyword evidence="3" id="KW-1185">Reference proteome</keyword>
<name>A0A074W8A8_AURM1</name>
<gene>
    <name evidence="2" type="ORF">M437DRAFT_41738</name>
</gene>
<evidence type="ECO:0000256" key="1">
    <source>
        <dbReference type="SAM" id="Phobius"/>
    </source>
</evidence>
<dbReference type="GeneID" id="63913806"/>
<dbReference type="PANTHER" id="PTHR46082:SF11">
    <property type="entry name" value="AAA+ ATPASE DOMAIN-CONTAINING PROTEIN-RELATED"/>
    <property type="match status" value="1"/>
</dbReference>
<dbReference type="RefSeq" id="XP_040883155.1">
    <property type="nucleotide sequence ID" value="XM_041020433.1"/>
</dbReference>